<evidence type="ECO:0000259" key="1">
    <source>
        <dbReference type="Pfam" id="PF01590"/>
    </source>
</evidence>
<dbReference type="Pfam" id="PF01590">
    <property type="entry name" value="GAF"/>
    <property type="match status" value="1"/>
</dbReference>
<dbReference type="InterPro" id="IPR003018">
    <property type="entry name" value="GAF"/>
</dbReference>
<dbReference type="InterPro" id="IPR029016">
    <property type="entry name" value="GAF-like_dom_sf"/>
</dbReference>
<name>X1KG07_9ZZZZ</name>
<accession>X1KG07</accession>
<comment type="caution">
    <text evidence="2">The sequence shown here is derived from an EMBL/GenBank/DDBJ whole genome shotgun (WGS) entry which is preliminary data.</text>
</comment>
<organism evidence="2">
    <name type="scientific">marine sediment metagenome</name>
    <dbReference type="NCBI Taxonomy" id="412755"/>
    <lineage>
        <taxon>unclassified sequences</taxon>
        <taxon>metagenomes</taxon>
        <taxon>ecological metagenomes</taxon>
    </lineage>
</organism>
<feature type="domain" description="GAF" evidence="1">
    <location>
        <begin position="28"/>
        <end position="96"/>
    </location>
</feature>
<dbReference type="SUPFAM" id="SSF55781">
    <property type="entry name" value="GAF domain-like"/>
    <property type="match status" value="1"/>
</dbReference>
<dbReference type="AlphaFoldDB" id="X1KG07"/>
<evidence type="ECO:0000313" key="2">
    <source>
        <dbReference type="EMBL" id="GAI05608.1"/>
    </source>
</evidence>
<protein>
    <recommendedName>
        <fullName evidence="1">GAF domain-containing protein</fullName>
    </recommendedName>
</protein>
<proteinExistence type="predicted"/>
<sequence>MVLKMEKKLKKFSTLIEFGKKVARETKLEKLLLLLMDETKEILDADRCTVFLYDKERKELWSKIGHGFERKEIRFSVHKGIAGEVVRKGKVINIQDAYKNISAKSIINPGLCFISRIVT</sequence>
<dbReference type="EMBL" id="BARV01005947">
    <property type="protein sequence ID" value="GAI05608.1"/>
    <property type="molecule type" value="Genomic_DNA"/>
</dbReference>
<gene>
    <name evidence="2" type="ORF">S06H3_12112</name>
</gene>
<reference evidence="2" key="1">
    <citation type="journal article" date="2014" name="Front. Microbiol.">
        <title>High frequency of phylogenetically diverse reductive dehalogenase-homologous genes in deep subseafloor sedimentary metagenomes.</title>
        <authorList>
            <person name="Kawai M."/>
            <person name="Futagami T."/>
            <person name="Toyoda A."/>
            <person name="Takaki Y."/>
            <person name="Nishi S."/>
            <person name="Hori S."/>
            <person name="Arai W."/>
            <person name="Tsubouchi T."/>
            <person name="Morono Y."/>
            <person name="Uchiyama I."/>
            <person name="Ito T."/>
            <person name="Fujiyama A."/>
            <person name="Inagaki F."/>
            <person name="Takami H."/>
        </authorList>
    </citation>
    <scope>NUCLEOTIDE SEQUENCE</scope>
    <source>
        <strain evidence="2">Expedition CK06-06</strain>
    </source>
</reference>
<dbReference type="Gene3D" id="3.30.450.40">
    <property type="match status" value="1"/>
</dbReference>